<dbReference type="SUPFAM" id="SSF49764">
    <property type="entry name" value="HSP20-like chaperones"/>
    <property type="match status" value="1"/>
</dbReference>
<evidence type="ECO:0000313" key="1">
    <source>
        <dbReference type="EMBL" id="MEL3957615.1"/>
    </source>
</evidence>
<dbReference type="CDD" id="cd00298">
    <property type="entry name" value="ACD_sHsps_p23-like"/>
    <property type="match status" value="1"/>
</dbReference>
<dbReference type="Proteomes" id="UP001459714">
    <property type="component" value="Unassembled WGS sequence"/>
</dbReference>
<keyword evidence="2" id="KW-1185">Reference proteome</keyword>
<accession>A0ABU9K0R4</accession>
<protein>
    <submittedName>
        <fullName evidence="1">Hsp20/alpha crystallin family protein</fullName>
    </submittedName>
</protein>
<name>A0ABU9K0R4_9BACI</name>
<evidence type="ECO:0000313" key="2">
    <source>
        <dbReference type="Proteomes" id="UP001459714"/>
    </source>
</evidence>
<dbReference type="InterPro" id="IPR008978">
    <property type="entry name" value="HSP20-like_chaperone"/>
</dbReference>
<dbReference type="RefSeq" id="WP_342020243.1">
    <property type="nucleotide sequence ID" value="NZ_CP155465.1"/>
</dbReference>
<organism evidence="1 2">
    <name type="scientific">Caldifermentibacillus hisashii</name>
    <dbReference type="NCBI Taxonomy" id="996558"/>
    <lineage>
        <taxon>Bacteria</taxon>
        <taxon>Bacillati</taxon>
        <taxon>Bacillota</taxon>
        <taxon>Bacilli</taxon>
        <taxon>Bacillales</taxon>
        <taxon>Bacillaceae</taxon>
        <taxon>Caldifermentibacillus</taxon>
    </lineage>
</organism>
<reference evidence="1 2" key="1">
    <citation type="submission" date="2024-03" db="EMBL/GenBank/DDBJ databases">
        <title>Bacilli Hybrid Assemblies.</title>
        <authorList>
            <person name="Kovac J."/>
        </authorList>
    </citation>
    <scope>NUCLEOTIDE SEQUENCE [LARGE SCALE GENOMIC DNA]</scope>
    <source>
        <strain evidence="1 2">FSL M8-0022</strain>
    </source>
</reference>
<comment type="caution">
    <text evidence="1">The sequence shown here is derived from an EMBL/GenBank/DDBJ whole genome shotgun (WGS) entry which is preliminary data.</text>
</comment>
<dbReference type="EMBL" id="JBBYAK010000001">
    <property type="protein sequence ID" value="MEL3957615.1"/>
    <property type="molecule type" value="Genomic_DNA"/>
</dbReference>
<proteinExistence type="predicted"/>
<gene>
    <name evidence="1" type="ORF">NST17_10470</name>
</gene>
<sequence length="157" mass="18654">MWPWGFFGSNKANFDPFQYLSEGEFQQMLDQWMKQAFPDFIQSMMNDGTTFHHKNKDEENENRETSTVKETLFETHDDIFIRIPIQDEKQIDRLRIFYSLNKCVIDGLNEDSNPHTIILPATVKKKGAKAIYRDQILEIRIPKSIEWQMSEIDVDKF</sequence>